<dbReference type="GeneID" id="39579990"/>
<proteinExistence type="predicted"/>
<protein>
    <submittedName>
        <fullName evidence="2">Uncharacterized protein</fullName>
    </submittedName>
</protein>
<accession>A0A3N2PYF9</accession>
<feature type="compositionally biased region" description="Acidic residues" evidence="1">
    <location>
        <begin position="85"/>
        <end position="114"/>
    </location>
</feature>
<gene>
    <name evidence="2" type="ORF">SODALDRAFT_331690</name>
</gene>
<dbReference type="EMBL" id="ML119053">
    <property type="protein sequence ID" value="ROT39573.1"/>
    <property type="molecule type" value="Genomic_DNA"/>
</dbReference>
<feature type="compositionally biased region" description="Acidic residues" evidence="1">
    <location>
        <begin position="121"/>
        <end position="140"/>
    </location>
</feature>
<reference evidence="2 3" key="1">
    <citation type="journal article" date="2018" name="Mol. Ecol.">
        <title>The obligate alkalophilic soda-lake fungus Sodiomyces alkalinus has shifted to a protein diet.</title>
        <authorList>
            <person name="Grum-Grzhimaylo A.A."/>
            <person name="Falkoski D.L."/>
            <person name="van den Heuvel J."/>
            <person name="Valero-Jimenez C.A."/>
            <person name="Min B."/>
            <person name="Choi I.G."/>
            <person name="Lipzen A."/>
            <person name="Daum C.G."/>
            <person name="Aanen D.K."/>
            <person name="Tsang A."/>
            <person name="Henrissat B."/>
            <person name="Bilanenko E.N."/>
            <person name="de Vries R.P."/>
            <person name="van Kan J.A.L."/>
            <person name="Grigoriev I.V."/>
            <person name="Debets A.J.M."/>
        </authorList>
    </citation>
    <scope>NUCLEOTIDE SEQUENCE [LARGE SCALE GENOMIC DNA]</scope>
    <source>
        <strain evidence="2 3">F11</strain>
    </source>
</reference>
<evidence type="ECO:0000256" key="1">
    <source>
        <dbReference type="SAM" id="MobiDB-lite"/>
    </source>
</evidence>
<feature type="compositionally biased region" description="Basic and acidic residues" evidence="1">
    <location>
        <begin position="70"/>
        <end position="84"/>
    </location>
</feature>
<evidence type="ECO:0000313" key="3">
    <source>
        <dbReference type="Proteomes" id="UP000272025"/>
    </source>
</evidence>
<sequence>MSLAPVLAARGIATFPGTCKIDISAKLEGCVGGVEIIIGRSAYDIVETPDYITITPTKYSKRTYGHHGGHKDECDGDSGDHDSDSDSDDDSDDGSDSDDDSDSDDGNDSDDENEYGNGNDHDDDEDEDNDGGNDGDDNEQPEICREPTLSLNLLDLVDLDLFTGEDITLLADILGIDLNLILAGSVGELLGNLVDNLGDTLGGLLGGLLGGRPRTPAGEQESDRVRSEFEREFTVTCGSIIDDQHANKTTAEDLEDCLARCEATALELTLDLGLIYDCLGVSLDNGVEADNCLFIAGQKVLDLELNLGSNPNAVTAQSS</sequence>
<feature type="compositionally biased region" description="Basic residues" evidence="1">
    <location>
        <begin position="60"/>
        <end position="69"/>
    </location>
</feature>
<feature type="region of interest" description="Disordered" evidence="1">
    <location>
        <begin position="60"/>
        <end position="142"/>
    </location>
</feature>
<evidence type="ECO:0000313" key="2">
    <source>
        <dbReference type="EMBL" id="ROT39573.1"/>
    </source>
</evidence>
<dbReference type="RefSeq" id="XP_028467379.1">
    <property type="nucleotide sequence ID" value="XM_028611512.1"/>
</dbReference>
<name>A0A3N2PYF9_SODAK</name>
<organism evidence="2 3">
    <name type="scientific">Sodiomyces alkalinus (strain CBS 110278 / VKM F-3762 / F11)</name>
    <name type="common">Alkaliphilic filamentous fungus</name>
    <dbReference type="NCBI Taxonomy" id="1314773"/>
    <lineage>
        <taxon>Eukaryota</taxon>
        <taxon>Fungi</taxon>
        <taxon>Dikarya</taxon>
        <taxon>Ascomycota</taxon>
        <taxon>Pezizomycotina</taxon>
        <taxon>Sordariomycetes</taxon>
        <taxon>Hypocreomycetidae</taxon>
        <taxon>Glomerellales</taxon>
        <taxon>Plectosphaerellaceae</taxon>
        <taxon>Sodiomyces</taxon>
    </lineage>
</organism>
<dbReference type="Proteomes" id="UP000272025">
    <property type="component" value="Unassembled WGS sequence"/>
</dbReference>
<dbReference type="OrthoDB" id="4849766at2759"/>
<keyword evidence="3" id="KW-1185">Reference proteome</keyword>
<dbReference type="AlphaFoldDB" id="A0A3N2PYF9"/>